<evidence type="ECO:0000256" key="7">
    <source>
        <dbReference type="HAMAP-Rule" id="MF_00203"/>
    </source>
</evidence>
<dbReference type="GO" id="GO:0006289">
    <property type="term" value="P:nucleotide-excision repair"/>
    <property type="evidence" value="ECO:0007669"/>
    <property type="project" value="UniProtKB-UniRule"/>
</dbReference>
<dbReference type="PANTHER" id="PTHR30562">
    <property type="entry name" value="UVRC/OXIDOREDUCTASE"/>
    <property type="match status" value="1"/>
</dbReference>
<dbReference type="InterPro" id="IPR001943">
    <property type="entry name" value="UVR_dom"/>
</dbReference>
<dbReference type="Pfam" id="PF01541">
    <property type="entry name" value="GIY-YIG"/>
    <property type="match status" value="1"/>
</dbReference>
<dbReference type="GO" id="GO:0009381">
    <property type="term" value="F:excinuclease ABC activity"/>
    <property type="evidence" value="ECO:0007669"/>
    <property type="project" value="UniProtKB-UniRule"/>
</dbReference>
<dbReference type="InterPro" id="IPR035901">
    <property type="entry name" value="GIY-YIG_endonuc_sf"/>
</dbReference>
<dbReference type="CDD" id="cd10434">
    <property type="entry name" value="GIY-YIG_UvrC_Cho"/>
    <property type="match status" value="1"/>
</dbReference>
<dbReference type="OrthoDB" id="9804933at2"/>
<dbReference type="Gene3D" id="4.10.860.10">
    <property type="entry name" value="UVR domain"/>
    <property type="match status" value="1"/>
</dbReference>
<evidence type="ECO:0000259" key="8">
    <source>
        <dbReference type="PROSITE" id="PS50151"/>
    </source>
</evidence>
<dbReference type="SMART" id="SM00278">
    <property type="entry name" value="HhH1"/>
    <property type="match status" value="2"/>
</dbReference>
<dbReference type="InterPro" id="IPR047296">
    <property type="entry name" value="GIY-YIG_UvrC_Cho"/>
</dbReference>
<reference evidence="11 12" key="1">
    <citation type="journal article" date="2018" name="MBio">
        <title>Insights into the evolution of host association through the isolation and characterization of a novel human periodontal pathobiont, Desulfobulbus oralis.</title>
        <authorList>
            <person name="Cross K.L."/>
            <person name="Chirania P."/>
            <person name="Xiong W."/>
            <person name="Beall C.J."/>
            <person name="Elkins J.G."/>
            <person name="Giannone R.J."/>
            <person name="Griffen A.L."/>
            <person name="Guss A.M."/>
            <person name="Hettich R.L."/>
            <person name="Joshi S.S."/>
            <person name="Mokrzan E.M."/>
            <person name="Martin R.K."/>
            <person name="Zhulin I.B."/>
            <person name="Leys E.J."/>
            <person name="Podar M."/>
        </authorList>
    </citation>
    <scope>NUCLEOTIDE SEQUENCE [LARGE SCALE GENOMIC DNA]</scope>
    <source>
        <strain evidence="11 12">ORNL</strain>
    </source>
</reference>
<comment type="similarity">
    <text evidence="7">Belongs to the UvrC family.</text>
</comment>
<dbReference type="HAMAP" id="MF_00203">
    <property type="entry name" value="UvrC"/>
    <property type="match status" value="1"/>
</dbReference>
<dbReference type="Pfam" id="PF02151">
    <property type="entry name" value="UVR"/>
    <property type="match status" value="1"/>
</dbReference>
<evidence type="ECO:0000256" key="6">
    <source>
        <dbReference type="ARBA" id="ARBA00023236"/>
    </source>
</evidence>
<dbReference type="KEGG" id="deo:CAY53_05575"/>
<keyword evidence="12" id="KW-1185">Reference proteome</keyword>
<dbReference type="InterPro" id="IPR036876">
    <property type="entry name" value="UVR_dom_sf"/>
</dbReference>
<dbReference type="Proteomes" id="UP000239867">
    <property type="component" value="Chromosome"/>
</dbReference>
<dbReference type="PROSITE" id="PS50164">
    <property type="entry name" value="GIY_YIG"/>
    <property type="match status" value="1"/>
</dbReference>
<evidence type="ECO:0000313" key="11">
    <source>
        <dbReference type="EMBL" id="AVD71014.1"/>
    </source>
</evidence>
<evidence type="ECO:0000259" key="10">
    <source>
        <dbReference type="PROSITE" id="PS50165"/>
    </source>
</evidence>
<dbReference type="PROSITE" id="PS50165">
    <property type="entry name" value="UVRC"/>
    <property type="match status" value="1"/>
</dbReference>
<evidence type="ECO:0000256" key="4">
    <source>
        <dbReference type="ARBA" id="ARBA00022881"/>
    </source>
</evidence>
<proteinExistence type="inferred from homology"/>
<keyword evidence="4 7" id="KW-0267">Excision nuclease</keyword>
<dbReference type="Pfam" id="PF08459">
    <property type="entry name" value="UvrC_RNaseH_dom"/>
    <property type="match status" value="1"/>
</dbReference>
<evidence type="ECO:0000256" key="3">
    <source>
        <dbReference type="ARBA" id="ARBA00022769"/>
    </source>
</evidence>
<keyword evidence="3 7" id="KW-0228">DNA excision</keyword>
<evidence type="ECO:0000259" key="9">
    <source>
        <dbReference type="PROSITE" id="PS50164"/>
    </source>
</evidence>
<dbReference type="SUPFAM" id="SSF47781">
    <property type="entry name" value="RuvA domain 2-like"/>
    <property type="match status" value="1"/>
</dbReference>
<sequence length="619" mass="69469">MPTSNPENPLTAEFLATVSHGPGVYQMLDRRELLYVGKARDLRKRLSQYAHFNGPAWSKTAAMLNRVLRVETILTTTEKEALILEAALIKKHHPRYNIDLRDDKNYPLIRVSTAESWPRVSVTRRRLRDGNRYFGPYTAAGAMRSTLELLYAQFPLRHCRSLRERQRPCLNHQMGRCCAPCAGLVDKAEYMRMVNGVLAILEGKTEELRQELETRMQAASEALDFEQAARLRDRLLALAGTTERQVIASGEALDQDVFGLHRKDASVGVALLFVRGGLMTGARQFFLDDPIGDDGALLAQVLMQYYSATRQPPRELLLPVLPEDEELVAECLAGLREGPVTFSVPQRGKRMQLMQMAHANAEKLFSEEARKEAAWQNLATSIRQKLRLSRMPEVIECLDISNLLGKQAVGSLVCFVHGEKETRRFRHYRIREKETPDDYAMMREVLERRLVKGRDEHNLPDLLLLDGGKGQLQVALEVVGRLGLEGELDLAAIAEEHHDEGEKLFRPGRKDAIMLPAHAPALLYLMRVRDEAHRFGITCHRHLRGKAQLASELDAVPGVGPQRKKQLLRHFGSLRRIRTATESELAAAPGIGPELARSIVQALQDRDAGKKAGGAVKAG</sequence>
<accession>A0A2L1GMZ1</accession>
<dbReference type="RefSeq" id="WP_104936293.1">
    <property type="nucleotide sequence ID" value="NZ_CP021255.1"/>
</dbReference>
<dbReference type="InterPro" id="IPR004791">
    <property type="entry name" value="UvrC"/>
</dbReference>
<gene>
    <name evidence="7" type="primary">uvrC</name>
    <name evidence="11" type="ORF">CAY53_05575</name>
</gene>
<dbReference type="FunFam" id="3.40.1440.10:FF:000001">
    <property type="entry name" value="UvrABC system protein C"/>
    <property type="match status" value="1"/>
</dbReference>
<dbReference type="SUPFAM" id="SSF46600">
    <property type="entry name" value="C-terminal UvrC-binding domain of UvrB"/>
    <property type="match status" value="1"/>
</dbReference>
<feature type="domain" description="UvrC family homology region profile" evidence="10">
    <location>
        <begin position="257"/>
        <end position="479"/>
    </location>
</feature>
<feature type="domain" description="UVR" evidence="8">
    <location>
        <begin position="206"/>
        <end position="241"/>
    </location>
</feature>
<dbReference type="PROSITE" id="PS50151">
    <property type="entry name" value="UVR"/>
    <property type="match status" value="1"/>
</dbReference>
<comment type="function">
    <text evidence="7">The UvrABC repair system catalyzes the recognition and processing of DNA lesions. UvrC both incises the 5' and 3' sides of the lesion. The N-terminal half is responsible for the 3' incision and the C-terminal half is responsible for the 5' incision.</text>
</comment>
<dbReference type="GO" id="GO:0003677">
    <property type="term" value="F:DNA binding"/>
    <property type="evidence" value="ECO:0007669"/>
    <property type="project" value="UniProtKB-UniRule"/>
</dbReference>
<name>A0A2L1GMZ1_9BACT</name>
<keyword evidence="2 7" id="KW-0227">DNA damage</keyword>
<dbReference type="AlphaFoldDB" id="A0A2L1GMZ1"/>
<dbReference type="Gene3D" id="1.10.150.20">
    <property type="entry name" value="5' to 3' exonuclease, C-terminal subdomain"/>
    <property type="match status" value="1"/>
</dbReference>
<dbReference type="GO" id="GO:0009432">
    <property type="term" value="P:SOS response"/>
    <property type="evidence" value="ECO:0007669"/>
    <property type="project" value="UniProtKB-UniRule"/>
</dbReference>
<dbReference type="NCBIfam" id="NF001824">
    <property type="entry name" value="PRK00558.1-5"/>
    <property type="match status" value="1"/>
</dbReference>
<evidence type="ECO:0000256" key="5">
    <source>
        <dbReference type="ARBA" id="ARBA00023204"/>
    </source>
</evidence>
<feature type="domain" description="GIY-YIG" evidence="9">
    <location>
        <begin position="20"/>
        <end position="98"/>
    </location>
</feature>
<protein>
    <recommendedName>
        <fullName evidence="7">UvrABC system protein C</fullName>
        <shortName evidence="7">Protein UvrC</shortName>
    </recommendedName>
    <alternativeName>
        <fullName evidence="7">Excinuclease ABC subunit C</fullName>
    </alternativeName>
</protein>
<dbReference type="GO" id="GO:0009380">
    <property type="term" value="C:excinuclease repair complex"/>
    <property type="evidence" value="ECO:0007669"/>
    <property type="project" value="InterPro"/>
</dbReference>
<dbReference type="SUPFAM" id="SSF82771">
    <property type="entry name" value="GIY-YIG endonuclease"/>
    <property type="match status" value="1"/>
</dbReference>
<keyword evidence="1 7" id="KW-0963">Cytoplasm</keyword>
<comment type="subunit">
    <text evidence="7">Interacts with UvrB in an incision complex.</text>
</comment>
<dbReference type="InterPro" id="IPR003583">
    <property type="entry name" value="Hlx-hairpin-Hlx_DNA-bd_motif"/>
</dbReference>
<dbReference type="SMART" id="SM00465">
    <property type="entry name" value="GIYc"/>
    <property type="match status" value="1"/>
</dbReference>
<dbReference type="GO" id="GO:0005737">
    <property type="term" value="C:cytoplasm"/>
    <property type="evidence" value="ECO:0007669"/>
    <property type="project" value="UniProtKB-SubCell"/>
</dbReference>
<dbReference type="NCBIfam" id="TIGR00194">
    <property type="entry name" value="uvrC"/>
    <property type="match status" value="1"/>
</dbReference>
<dbReference type="InterPro" id="IPR000305">
    <property type="entry name" value="GIY-YIG_endonuc"/>
</dbReference>
<dbReference type="InterPro" id="IPR050066">
    <property type="entry name" value="UvrABC_protein_C"/>
</dbReference>
<keyword evidence="6 7" id="KW-0742">SOS response</keyword>
<organism evidence="11 12">
    <name type="scientific">Desulfobulbus oralis</name>
    <dbReference type="NCBI Taxonomy" id="1986146"/>
    <lineage>
        <taxon>Bacteria</taxon>
        <taxon>Pseudomonadati</taxon>
        <taxon>Thermodesulfobacteriota</taxon>
        <taxon>Desulfobulbia</taxon>
        <taxon>Desulfobulbales</taxon>
        <taxon>Desulfobulbaceae</taxon>
        <taxon>Desulfobulbus</taxon>
    </lineage>
</organism>
<evidence type="ECO:0000256" key="2">
    <source>
        <dbReference type="ARBA" id="ARBA00022763"/>
    </source>
</evidence>
<dbReference type="InterPro" id="IPR001162">
    <property type="entry name" value="UvrC_RNase_H_dom"/>
</dbReference>
<dbReference type="EMBL" id="CP021255">
    <property type="protein sequence ID" value="AVD71014.1"/>
    <property type="molecule type" value="Genomic_DNA"/>
</dbReference>
<dbReference type="InterPro" id="IPR010994">
    <property type="entry name" value="RuvA_2-like"/>
</dbReference>
<dbReference type="Gene3D" id="3.30.420.340">
    <property type="entry name" value="UvrC, RNAse H endonuclease domain"/>
    <property type="match status" value="1"/>
</dbReference>
<dbReference type="Pfam" id="PF14520">
    <property type="entry name" value="HHH_5"/>
    <property type="match status" value="1"/>
</dbReference>
<evidence type="ECO:0000256" key="1">
    <source>
        <dbReference type="ARBA" id="ARBA00022490"/>
    </source>
</evidence>
<dbReference type="Pfam" id="PF22920">
    <property type="entry name" value="UvrC_RNaseH"/>
    <property type="match status" value="1"/>
</dbReference>
<dbReference type="InterPro" id="IPR038476">
    <property type="entry name" value="UvrC_RNase_H_dom_sf"/>
</dbReference>
<evidence type="ECO:0000313" key="12">
    <source>
        <dbReference type="Proteomes" id="UP000239867"/>
    </source>
</evidence>
<comment type="subcellular location">
    <subcellularLocation>
        <location evidence="7">Cytoplasm</location>
    </subcellularLocation>
</comment>
<keyword evidence="5 7" id="KW-0234">DNA repair</keyword>
<dbReference type="Gene3D" id="3.40.1440.10">
    <property type="entry name" value="GIY-YIG endonuclease"/>
    <property type="match status" value="1"/>
</dbReference>
<dbReference type="PANTHER" id="PTHR30562:SF1">
    <property type="entry name" value="UVRABC SYSTEM PROTEIN C"/>
    <property type="match status" value="1"/>
</dbReference>